<proteinExistence type="predicted"/>
<organism evidence="2 3">
    <name type="scientific">Bacteroides pyogenes DSM 20611 = JCM 6294</name>
    <dbReference type="NCBI Taxonomy" id="1121100"/>
    <lineage>
        <taxon>Bacteria</taxon>
        <taxon>Pseudomonadati</taxon>
        <taxon>Bacteroidota</taxon>
        <taxon>Bacteroidia</taxon>
        <taxon>Bacteroidales</taxon>
        <taxon>Bacteroidaceae</taxon>
        <taxon>Bacteroides</taxon>
    </lineage>
</organism>
<dbReference type="GO" id="GO:0008168">
    <property type="term" value="F:methyltransferase activity"/>
    <property type="evidence" value="ECO:0007669"/>
    <property type="project" value="UniProtKB-KW"/>
</dbReference>
<evidence type="ECO:0000313" key="2">
    <source>
        <dbReference type="EMBL" id="GAE20489.1"/>
    </source>
</evidence>
<dbReference type="InterPro" id="IPR027391">
    <property type="entry name" value="Nol1_Nop2_Fmu_2"/>
</dbReference>
<sequence length="114" mass="12910">MAEMKQVLRVIQAGVDVAEVKGKDIVPAHSLAMSSQLLSRDVFPSEEIGYQQAIAYLRKEAIMLPPSVPRGFVLLTYRHVPLGFVKNIGNRANNLYPQEWRIRSGYMPEEIRTL</sequence>
<dbReference type="Proteomes" id="UP000018842">
    <property type="component" value="Unassembled WGS sequence"/>
</dbReference>
<gene>
    <name evidence="2" type="ORF">JCM6294_3702</name>
</gene>
<feature type="domain" description="rRNA small subunit methyltransferase F RNA-binding PUA-like" evidence="1">
    <location>
        <begin position="53"/>
        <end position="102"/>
    </location>
</feature>
<evidence type="ECO:0000313" key="3">
    <source>
        <dbReference type="Proteomes" id="UP000018842"/>
    </source>
</evidence>
<dbReference type="eggNOG" id="COG3270">
    <property type="taxonomic scope" value="Bacteria"/>
</dbReference>
<dbReference type="Gene3D" id="2.30.130.60">
    <property type="match status" value="1"/>
</dbReference>
<keyword evidence="2" id="KW-0808">Transferase</keyword>
<dbReference type="AlphaFoldDB" id="W4PN10"/>
<protein>
    <submittedName>
        <fullName evidence="2">tRNA and rRNA cytosine-C5-methylases</fullName>
    </submittedName>
</protein>
<reference evidence="3" key="1">
    <citation type="journal article" date="2014" name="Genome">
        <title>Draft Genome Sequences of Three Strains of Bacteroides pyogenes Isolated from a Cat and Swine.</title>
        <authorList>
            <person name="Sakamoto M."/>
            <person name="Oshima K."/>
            <person name="Suda W."/>
            <person name="Kitamura K."/>
            <person name="Iida T."/>
            <person name="Hattori M."/>
            <person name="Ohkuma M."/>
        </authorList>
    </citation>
    <scope>NUCLEOTIDE SEQUENCE [LARGE SCALE GENOMIC DNA]</scope>
    <source>
        <strain evidence="3">JCM 6294</strain>
    </source>
</reference>
<dbReference type="EMBL" id="BAIR01000057">
    <property type="protein sequence ID" value="GAE20489.1"/>
    <property type="molecule type" value="Genomic_DNA"/>
</dbReference>
<comment type="caution">
    <text evidence="2">The sequence shown here is derived from an EMBL/GenBank/DDBJ whole genome shotgun (WGS) entry which is preliminary data.</text>
</comment>
<keyword evidence="2" id="KW-0489">Methyltransferase</keyword>
<dbReference type="Pfam" id="PF13636">
    <property type="entry name" value="Methyltranf_PUA"/>
    <property type="match status" value="1"/>
</dbReference>
<name>W4PN10_9BACE</name>
<evidence type="ECO:0000259" key="1">
    <source>
        <dbReference type="Pfam" id="PF13636"/>
    </source>
</evidence>
<dbReference type="STRING" id="1121100.GCA_000428105_02012"/>
<accession>W4PN10</accession>
<dbReference type="GO" id="GO:0032259">
    <property type="term" value="P:methylation"/>
    <property type="evidence" value="ECO:0007669"/>
    <property type="project" value="UniProtKB-KW"/>
</dbReference>